<evidence type="ECO:0000256" key="1">
    <source>
        <dbReference type="ARBA" id="ARBA00006739"/>
    </source>
</evidence>
<name>A0A8J7MTI8_9RHOB</name>
<dbReference type="SUPFAM" id="SSF53448">
    <property type="entry name" value="Nucleotide-diphospho-sugar transferases"/>
    <property type="match status" value="1"/>
</dbReference>
<evidence type="ECO:0000313" key="6">
    <source>
        <dbReference type="Proteomes" id="UP000619033"/>
    </source>
</evidence>
<dbReference type="Gene3D" id="3.90.550.10">
    <property type="entry name" value="Spore Coat Polysaccharide Biosynthesis Protein SpsA, Chain A"/>
    <property type="match status" value="1"/>
</dbReference>
<keyword evidence="3" id="KW-0808">Transferase</keyword>
<dbReference type="InterPro" id="IPR029044">
    <property type="entry name" value="Nucleotide-diphossugar_trans"/>
</dbReference>
<accession>A0A8J7MTI8</accession>
<evidence type="ECO:0000256" key="3">
    <source>
        <dbReference type="ARBA" id="ARBA00022679"/>
    </source>
</evidence>
<dbReference type="CDD" id="cd00761">
    <property type="entry name" value="Glyco_tranf_GTA_type"/>
    <property type="match status" value="1"/>
</dbReference>
<evidence type="ECO:0000259" key="4">
    <source>
        <dbReference type="Pfam" id="PF00535"/>
    </source>
</evidence>
<evidence type="ECO:0000313" key="5">
    <source>
        <dbReference type="EMBL" id="MBL4930093.1"/>
    </source>
</evidence>
<protein>
    <submittedName>
        <fullName evidence="5">Glycosyltransferase family 2 protein</fullName>
    </submittedName>
</protein>
<dbReference type="PANTHER" id="PTHR43179">
    <property type="entry name" value="RHAMNOSYLTRANSFERASE WBBL"/>
    <property type="match status" value="1"/>
</dbReference>
<dbReference type="InterPro" id="IPR001173">
    <property type="entry name" value="Glyco_trans_2-like"/>
</dbReference>
<dbReference type="Proteomes" id="UP000619033">
    <property type="component" value="Unassembled WGS sequence"/>
</dbReference>
<keyword evidence="2" id="KW-0328">Glycosyltransferase</keyword>
<sequence>MATNPTTPDLAAVGSAAIAVIIPHYNDVARLARCLTALQPQLAPDVELVVVDNASTDSLDPARAALPGVRIVTETAKGAALARNRGVAETSAPVLAFLDSDCLPAADWLAMARATGARTDGDLFGGRIDVFDETPPPRSGAEAFEAVFAFDWRGYIEEKGFSVTANLVTRRDVFKATGPFIHGVSEDLDWCHRATAQGFRLATAPDLRVGHPSRQDWQALRKKWLRLTREAFKLEPSRAAWALKALAMPVSALVHLPKVIASPRLMGPAERFCGAATLIRLRLARMVWMLRQAVGGRV</sequence>
<dbReference type="Pfam" id="PF00535">
    <property type="entry name" value="Glycos_transf_2"/>
    <property type="match status" value="1"/>
</dbReference>
<dbReference type="PANTHER" id="PTHR43179:SF12">
    <property type="entry name" value="GALACTOFURANOSYLTRANSFERASE GLFT2"/>
    <property type="match status" value="1"/>
</dbReference>
<organism evidence="5 6">
    <name type="scientific">Fuscibacter oryzae</name>
    <dbReference type="NCBI Taxonomy" id="2803939"/>
    <lineage>
        <taxon>Bacteria</taxon>
        <taxon>Pseudomonadati</taxon>
        <taxon>Pseudomonadota</taxon>
        <taxon>Alphaproteobacteria</taxon>
        <taxon>Rhodobacterales</taxon>
        <taxon>Paracoccaceae</taxon>
        <taxon>Fuscibacter</taxon>
    </lineage>
</organism>
<gene>
    <name evidence="5" type="ORF">JI744_18495</name>
</gene>
<proteinExistence type="inferred from homology"/>
<comment type="caution">
    <text evidence="5">The sequence shown here is derived from an EMBL/GenBank/DDBJ whole genome shotgun (WGS) entry which is preliminary data.</text>
</comment>
<dbReference type="GO" id="GO:0016757">
    <property type="term" value="F:glycosyltransferase activity"/>
    <property type="evidence" value="ECO:0007669"/>
    <property type="project" value="UniProtKB-KW"/>
</dbReference>
<keyword evidence="6" id="KW-1185">Reference proteome</keyword>
<dbReference type="EMBL" id="JAESVP010000014">
    <property type="protein sequence ID" value="MBL4930093.1"/>
    <property type="molecule type" value="Genomic_DNA"/>
</dbReference>
<reference evidence="5" key="1">
    <citation type="submission" date="2021-01" db="EMBL/GenBank/DDBJ databases">
        <title>Genome seq and assembly of Tabrizicola sp. KVB23.</title>
        <authorList>
            <person name="Chhetri G."/>
        </authorList>
    </citation>
    <scope>NUCLEOTIDE SEQUENCE</scope>
    <source>
        <strain evidence="5">KVB23</strain>
    </source>
</reference>
<dbReference type="AlphaFoldDB" id="A0A8J7MTI8"/>
<comment type="similarity">
    <text evidence="1">Belongs to the glycosyltransferase 2 family.</text>
</comment>
<feature type="domain" description="Glycosyltransferase 2-like" evidence="4">
    <location>
        <begin position="20"/>
        <end position="159"/>
    </location>
</feature>
<dbReference type="RefSeq" id="WP_202662662.1">
    <property type="nucleotide sequence ID" value="NZ_JAESVP010000014.1"/>
</dbReference>
<evidence type="ECO:0000256" key="2">
    <source>
        <dbReference type="ARBA" id="ARBA00022676"/>
    </source>
</evidence>